<sequence>MSGERSAQRRLVRHEVFQTSLMSALLDGVYEGEMTLAELLGHGNFGIGTFEALDGEMIITDSVPWRMRVDGAVERAGLQDRTPFATVTNFVPDVSHEITGPTTRAELHGIIDRLMISTNYLYALRISGDFEWVSTRTVERQERPWRPMAETTATERVVRHERTSGVMAGFRTPLFEQGINVAGCHVHFIDDARSRGGHVMDFVIAGGLVEVCLGTDLRVALPLTDSFAGADLTPADLDAQVRAAETHERPRGAAGSRS</sequence>
<evidence type="ECO:0000256" key="8">
    <source>
        <dbReference type="ARBA" id="ARBA00023239"/>
    </source>
</evidence>
<dbReference type="Gene3D" id="3.30.1330.80">
    <property type="entry name" value="Hypothetical protein, similar to alpha- acetolactate decarboxylase, domain 2"/>
    <property type="match status" value="2"/>
</dbReference>
<dbReference type="InterPro" id="IPR005128">
    <property type="entry name" value="Acetolactate_a_deCO2ase"/>
</dbReference>
<keyword evidence="6 9" id="KW-0210">Decarboxylase</keyword>
<dbReference type="NCBIfam" id="TIGR01252">
    <property type="entry name" value="acetolac_decarb"/>
    <property type="match status" value="1"/>
</dbReference>
<dbReference type="GeneID" id="95361039"/>
<proteinExistence type="inferred from homology"/>
<dbReference type="RefSeq" id="WP_021797922.1">
    <property type="nucleotide sequence ID" value="NZ_ACVN02000211.1"/>
</dbReference>
<accession>U2QEH3</accession>
<dbReference type="Pfam" id="PF03306">
    <property type="entry name" value="AAL_decarboxy"/>
    <property type="match status" value="1"/>
</dbReference>
<dbReference type="Proteomes" id="UP000017052">
    <property type="component" value="Unassembled WGS sequence"/>
</dbReference>
<dbReference type="SUPFAM" id="SSF117856">
    <property type="entry name" value="AF0104/ALDC/Ptd012-like"/>
    <property type="match status" value="1"/>
</dbReference>
<keyword evidence="7 9" id="KW-0005">Acetoin biosynthesis</keyword>
<evidence type="ECO:0000256" key="1">
    <source>
        <dbReference type="ARBA" id="ARBA00001784"/>
    </source>
</evidence>
<keyword evidence="11" id="KW-1185">Reference proteome</keyword>
<evidence type="ECO:0000256" key="2">
    <source>
        <dbReference type="ARBA" id="ARBA00005170"/>
    </source>
</evidence>
<comment type="similarity">
    <text evidence="3 9">Belongs to the alpha-acetolactate decarboxylase family.</text>
</comment>
<name>U2QEH3_9ACTN</name>
<comment type="pathway">
    <text evidence="2 9">Polyol metabolism; (R,R)-butane-2,3-diol biosynthesis; (R,R)-butane-2,3-diol from pyruvate: step 2/3.</text>
</comment>
<dbReference type="GO" id="GO:0047605">
    <property type="term" value="F:acetolactate decarboxylase activity"/>
    <property type="evidence" value="ECO:0007669"/>
    <property type="project" value="UniProtKB-UniRule"/>
</dbReference>
<evidence type="ECO:0000256" key="7">
    <source>
        <dbReference type="ARBA" id="ARBA00023061"/>
    </source>
</evidence>
<dbReference type="OrthoDB" id="8612680at2"/>
<evidence type="ECO:0000256" key="4">
    <source>
        <dbReference type="ARBA" id="ARBA00013204"/>
    </source>
</evidence>
<gene>
    <name evidence="10" type="primary">budA</name>
    <name evidence="10" type="ORF">HMPREF0682_1818</name>
</gene>
<organism evidence="10 11">
    <name type="scientific">Propionibacterium acidifaciens F0233</name>
    <dbReference type="NCBI Taxonomy" id="553198"/>
    <lineage>
        <taxon>Bacteria</taxon>
        <taxon>Bacillati</taxon>
        <taxon>Actinomycetota</taxon>
        <taxon>Actinomycetes</taxon>
        <taxon>Propionibacteriales</taxon>
        <taxon>Propionibacteriaceae</taxon>
        <taxon>Propionibacterium</taxon>
    </lineage>
</organism>
<comment type="caution">
    <text evidence="10">The sequence shown here is derived from an EMBL/GenBank/DDBJ whole genome shotgun (WGS) entry which is preliminary data.</text>
</comment>
<evidence type="ECO:0000256" key="5">
    <source>
        <dbReference type="ARBA" id="ARBA00020164"/>
    </source>
</evidence>
<evidence type="ECO:0000313" key="10">
    <source>
        <dbReference type="EMBL" id="ERK54569.1"/>
    </source>
</evidence>
<dbReference type="PANTHER" id="PTHR35524">
    <property type="entry name" value="ALPHA-ACETOLACTATE DECARBOXYLASE"/>
    <property type="match status" value="1"/>
</dbReference>
<dbReference type="EMBL" id="ACVN02000211">
    <property type="protein sequence ID" value="ERK54569.1"/>
    <property type="molecule type" value="Genomic_DNA"/>
</dbReference>
<dbReference type="PIRSF" id="PIRSF001332">
    <property type="entry name" value="Acetolac_decarb"/>
    <property type="match status" value="1"/>
</dbReference>
<evidence type="ECO:0000256" key="9">
    <source>
        <dbReference type="PIRNR" id="PIRNR001332"/>
    </source>
</evidence>
<dbReference type="AlphaFoldDB" id="U2QEH3"/>
<protein>
    <recommendedName>
        <fullName evidence="5 9">Alpha-acetolactate decarboxylase</fullName>
        <ecNumber evidence="4 9">4.1.1.5</ecNumber>
    </recommendedName>
</protein>
<dbReference type="CDD" id="cd17299">
    <property type="entry name" value="acetolactate_decarboxylase"/>
    <property type="match status" value="1"/>
</dbReference>
<dbReference type="PANTHER" id="PTHR35524:SF1">
    <property type="entry name" value="ALPHA-ACETOLACTATE DECARBOXYLASE"/>
    <property type="match status" value="1"/>
</dbReference>
<dbReference type="EC" id="4.1.1.5" evidence="4 9"/>
<evidence type="ECO:0000313" key="11">
    <source>
        <dbReference type="Proteomes" id="UP000017052"/>
    </source>
</evidence>
<evidence type="ECO:0000256" key="3">
    <source>
        <dbReference type="ARBA" id="ARBA00007106"/>
    </source>
</evidence>
<evidence type="ECO:0000256" key="6">
    <source>
        <dbReference type="ARBA" id="ARBA00022793"/>
    </source>
</evidence>
<comment type="catalytic activity">
    <reaction evidence="1 9">
        <text>(2S)-2-acetolactate + H(+) = (R)-acetoin + CO2</text>
        <dbReference type="Rhea" id="RHEA:21580"/>
        <dbReference type="ChEBI" id="CHEBI:15378"/>
        <dbReference type="ChEBI" id="CHEBI:15686"/>
        <dbReference type="ChEBI" id="CHEBI:16526"/>
        <dbReference type="ChEBI" id="CHEBI:58476"/>
        <dbReference type="EC" id="4.1.1.5"/>
    </reaction>
</comment>
<dbReference type="UniPathway" id="UPA00626">
    <property type="reaction ID" value="UER00678"/>
</dbReference>
<reference evidence="10" key="1">
    <citation type="submission" date="2013-08" db="EMBL/GenBank/DDBJ databases">
        <authorList>
            <person name="Durkin A.S."/>
            <person name="Haft D.R."/>
            <person name="McCorrison J."/>
            <person name="Torralba M."/>
            <person name="Gillis M."/>
            <person name="Haft D.H."/>
            <person name="Methe B."/>
            <person name="Sutton G."/>
            <person name="Nelson K.E."/>
        </authorList>
    </citation>
    <scope>NUCLEOTIDE SEQUENCE [LARGE SCALE GENOMIC DNA]</scope>
    <source>
        <strain evidence="10">F0233</strain>
    </source>
</reference>
<dbReference type="GO" id="GO:0045151">
    <property type="term" value="P:acetoin biosynthetic process"/>
    <property type="evidence" value="ECO:0007669"/>
    <property type="project" value="UniProtKB-UniRule"/>
</dbReference>
<keyword evidence="8 9" id="KW-0456">Lyase</keyword>